<evidence type="ECO:0000313" key="3">
    <source>
        <dbReference type="EMBL" id="KAF9448683.1"/>
    </source>
</evidence>
<dbReference type="EMBL" id="MU151153">
    <property type="protein sequence ID" value="KAF9448683.1"/>
    <property type="molecule type" value="Genomic_DNA"/>
</dbReference>
<feature type="region of interest" description="Disordered" evidence="1">
    <location>
        <begin position="548"/>
        <end position="570"/>
    </location>
</feature>
<dbReference type="AlphaFoldDB" id="A0A9P5XC69"/>
<feature type="compositionally biased region" description="Basic and acidic residues" evidence="1">
    <location>
        <begin position="558"/>
        <end position="570"/>
    </location>
</feature>
<proteinExistence type="predicted"/>
<dbReference type="Pfam" id="PF00646">
    <property type="entry name" value="F-box"/>
    <property type="match status" value="1"/>
</dbReference>
<name>A0A9P5XC69_9AGAR</name>
<dbReference type="OrthoDB" id="2751409at2759"/>
<evidence type="ECO:0000259" key="2">
    <source>
        <dbReference type="PROSITE" id="PS50181"/>
    </source>
</evidence>
<feature type="domain" description="F-box" evidence="2">
    <location>
        <begin position="53"/>
        <end position="102"/>
    </location>
</feature>
<dbReference type="InterPro" id="IPR001810">
    <property type="entry name" value="F-box_dom"/>
</dbReference>
<organism evidence="3 4">
    <name type="scientific">Macrolepiota fuliginosa MF-IS2</name>
    <dbReference type="NCBI Taxonomy" id="1400762"/>
    <lineage>
        <taxon>Eukaryota</taxon>
        <taxon>Fungi</taxon>
        <taxon>Dikarya</taxon>
        <taxon>Basidiomycota</taxon>
        <taxon>Agaricomycotina</taxon>
        <taxon>Agaricomycetes</taxon>
        <taxon>Agaricomycetidae</taxon>
        <taxon>Agaricales</taxon>
        <taxon>Agaricineae</taxon>
        <taxon>Agaricaceae</taxon>
        <taxon>Macrolepiota</taxon>
    </lineage>
</organism>
<dbReference type="CDD" id="cd09917">
    <property type="entry name" value="F-box_SF"/>
    <property type="match status" value="1"/>
</dbReference>
<reference evidence="3" key="1">
    <citation type="submission" date="2020-11" db="EMBL/GenBank/DDBJ databases">
        <authorList>
            <consortium name="DOE Joint Genome Institute"/>
            <person name="Ahrendt S."/>
            <person name="Riley R."/>
            <person name="Andreopoulos W."/>
            <person name="Labutti K."/>
            <person name="Pangilinan J."/>
            <person name="Ruiz-Duenas F.J."/>
            <person name="Barrasa J.M."/>
            <person name="Sanchez-Garcia M."/>
            <person name="Camarero S."/>
            <person name="Miyauchi S."/>
            <person name="Serrano A."/>
            <person name="Linde D."/>
            <person name="Babiker R."/>
            <person name="Drula E."/>
            <person name="Ayuso-Fernandez I."/>
            <person name="Pacheco R."/>
            <person name="Padilla G."/>
            <person name="Ferreira P."/>
            <person name="Barriuso J."/>
            <person name="Kellner H."/>
            <person name="Castanera R."/>
            <person name="Alfaro M."/>
            <person name="Ramirez L."/>
            <person name="Pisabarro A.G."/>
            <person name="Kuo A."/>
            <person name="Tritt A."/>
            <person name="Lipzen A."/>
            <person name="He G."/>
            <person name="Yan M."/>
            <person name="Ng V."/>
            <person name="Cullen D."/>
            <person name="Martin F."/>
            <person name="Rosso M.-N."/>
            <person name="Henrissat B."/>
            <person name="Hibbett D."/>
            <person name="Martinez A.T."/>
            <person name="Grigoriev I.V."/>
        </authorList>
    </citation>
    <scope>NUCLEOTIDE SEQUENCE</scope>
    <source>
        <strain evidence="3">MF-IS2</strain>
    </source>
</reference>
<accession>A0A9P5XC69</accession>
<dbReference type="Proteomes" id="UP000807342">
    <property type="component" value="Unassembled WGS sequence"/>
</dbReference>
<gene>
    <name evidence="3" type="ORF">P691DRAFT_704507</name>
</gene>
<protein>
    <recommendedName>
        <fullName evidence="2">F-box domain-containing protein</fullName>
    </recommendedName>
</protein>
<sequence>MAVSGTAQSLENPEVDAFEAGMVQQGALELPKGRKTTQIMNKPSSTMTAKSTNVTLLDLPPEILTHVLLDLPFTSVVACQGVNRHLQVLISGSAELQYYTHLGMYGQVNNPRSNLSISERLRRLITRQRRWEELDFDFDKIIEVPSGLDSSATLSTGVFYAADTDGTFRFVRIPNSLDREVKWRKVHTEKEIISTGTCVCEYDLHVLITAQPRTIYMSVAEPRTVHEVQIHLKRLSTGGPHPDVQRATISFETHAEFGTPYIFVECAGDNLLLVLLDYSVTLKPEDEVYVYEWKTGEPKLALCAPFSSYGYPFFLTTDIFLLPNVKNGELEYWKIPQSPSESIPLRPLLVLSLPQLRSGNILTTFNGRAEPAPSTRSCDATKHFYTDPRHAIAIFCLDIQSAEFVPLRHFRLFVHRSSLVGCLDQIPTFTSLNGRPEPIPYDKWGPSVCRWFNADRGSWFEITFGQRYITEAGTEDEPLTLIDFNPIDVARVLAAEKHRLKAGASHEDGRRVDRNEGDGCLEEWSLVDNGSEYKGENEQVPLRTHETSAPGILFGTPTEKRETYDPPREQRSQAKAVIRALSPLNDPHYCFENTVYSSLPYTVRSSQDMHGFDEILLDEESILGVQYSDLGFVKQIHVLHYG</sequence>
<dbReference type="InterPro" id="IPR036047">
    <property type="entry name" value="F-box-like_dom_sf"/>
</dbReference>
<dbReference type="PROSITE" id="PS50181">
    <property type="entry name" value="FBOX"/>
    <property type="match status" value="1"/>
</dbReference>
<comment type="caution">
    <text evidence="3">The sequence shown here is derived from an EMBL/GenBank/DDBJ whole genome shotgun (WGS) entry which is preliminary data.</text>
</comment>
<dbReference type="SUPFAM" id="SSF81383">
    <property type="entry name" value="F-box domain"/>
    <property type="match status" value="1"/>
</dbReference>
<dbReference type="SMART" id="SM00256">
    <property type="entry name" value="FBOX"/>
    <property type="match status" value="1"/>
</dbReference>
<evidence type="ECO:0000256" key="1">
    <source>
        <dbReference type="SAM" id="MobiDB-lite"/>
    </source>
</evidence>
<evidence type="ECO:0000313" key="4">
    <source>
        <dbReference type="Proteomes" id="UP000807342"/>
    </source>
</evidence>
<keyword evidence="4" id="KW-1185">Reference proteome</keyword>